<protein>
    <submittedName>
        <fullName evidence="2">Uncharacterized protein</fullName>
    </submittedName>
</protein>
<dbReference type="KEGG" id="apra:G3A50_03175"/>
<dbReference type="RefSeq" id="WP_163073907.1">
    <property type="nucleotide sequence ID" value="NZ_CP048630.1"/>
</dbReference>
<gene>
    <name evidence="2" type="ORF">G3A50_03175</name>
</gene>
<dbReference type="Proteomes" id="UP000464751">
    <property type="component" value="Chromosome"/>
</dbReference>
<evidence type="ECO:0000313" key="3">
    <source>
        <dbReference type="Proteomes" id="UP000464751"/>
    </source>
</evidence>
<evidence type="ECO:0000313" key="2">
    <source>
        <dbReference type="EMBL" id="QIB32820.1"/>
    </source>
</evidence>
<proteinExistence type="predicted"/>
<keyword evidence="3" id="KW-1185">Reference proteome</keyword>
<dbReference type="AlphaFoldDB" id="A0A6P1YIK9"/>
<feature type="region of interest" description="Disordered" evidence="1">
    <location>
        <begin position="1"/>
        <end position="22"/>
    </location>
</feature>
<accession>A0A6P1YIK9</accession>
<sequence>MPKITRDPLFKPNLSKSESKADAVSRAAMAIIERETTLQSAKTARLREARLAKEAGEITGKSRR</sequence>
<reference evidence="2 3" key="1">
    <citation type="submission" date="2020-02" db="EMBL/GenBank/DDBJ databases">
        <authorList>
            <person name="Li G."/>
        </authorList>
    </citation>
    <scope>NUCLEOTIDE SEQUENCE [LARGE SCALE GENOMIC DNA]</scope>
    <source>
        <strain evidence="2 3">DSM 102029</strain>
    </source>
</reference>
<organism evidence="2 3">
    <name type="scientific">Ancylobacter pratisalsi</name>
    <dbReference type="NCBI Taxonomy" id="1745854"/>
    <lineage>
        <taxon>Bacteria</taxon>
        <taxon>Pseudomonadati</taxon>
        <taxon>Pseudomonadota</taxon>
        <taxon>Alphaproteobacteria</taxon>
        <taxon>Hyphomicrobiales</taxon>
        <taxon>Xanthobacteraceae</taxon>
        <taxon>Ancylobacter</taxon>
    </lineage>
</organism>
<dbReference type="EMBL" id="CP048630">
    <property type="protein sequence ID" value="QIB32820.1"/>
    <property type="molecule type" value="Genomic_DNA"/>
</dbReference>
<name>A0A6P1YIK9_9HYPH</name>
<evidence type="ECO:0000256" key="1">
    <source>
        <dbReference type="SAM" id="MobiDB-lite"/>
    </source>
</evidence>